<dbReference type="CDD" id="cd06558">
    <property type="entry name" value="crotonase-like"/>
    <property type="match status" value="1"/>
</dbReference>
<evidence type="ECO:0000256" key="2">
    <source>
        <dbReference type="ARBA" id="ARBA00005254"/>
    </source>
</evidence>
<comment type="subcellular location">
    <subcellularLocation>
        <location evidence="1">Peroxisome</location>
    </subcellularLocation>
</comment>
<sequence length="266" mass="28027">MSETLVQTEQHVLAEKSAGVLTLTMNRPEKKNALTREMYQALADGIDGAEFDRDVRCVLIQANGDMFTAGNDLGEFAAVNAGEASAQDARRGGNPLLSALARAKTPIVAAVNGRAVGVGVTMLLHCDLVYVSEDALLTTPFVNLALVPEAASSLQLPERIGHARAFAMFVLGEAVDAAKAVAWGIANEAVPAAELRAKARAAAEAVAARPPSAVAITKALMRDPARLAARIDEEGRHFSAQLKSPEAKEAFAAFREKRAPDFGKLG</sequence>
<evidence type="ECO:0000256" key="1">
    <source>
        <dbReference type="ARBA" id="ARBA00004275"/>
    </source>
</evidence>
<dbReference type="SUPFAM" id="SSF52096">
    <property type="entry name" value="ClpP/crotonase"/>
    <property type="match status" value="1"/>
</dbReference>
<gene>
    <name evidence="5" type="ORF">ACFSC0_11835</name>
</gene>
<dbReference type="Gene3D" id="1.10.12.10">
    <property type="entry name" value="Lyase 2-enoyl-coa Hydratase, Chain A, domain 2"/>
    <property type="match status" value="1"/>
</dbReference>
<evidence type="ECO:0000313" key="5">
    <source>
        <dbReference type="EMBL" id="MFD1784088.1"/>
    </source>
</evidence>
<comment type="similarity">
    <text evidence="2">Belongs to the enoyl-CoA hydratase/isomerase family.</text>
</comment>
<dbReference type="RefSeq" id="WP_377282725.1">
    <property type="nucleotide sequence ID" value="NZ_JBHRSI010000008.1"/>
</dbReference>
<comment type="caution">
    <text evidence="5">The sequence shown here is derived from an EMBL/GenBank/DDBJ whole genome shotgun (WGS) entry which is preliminary data.</text>
</comment>
<dbReference type="InterPro" id="IPR001753">
    <property type="entry name" value="Enoyl-CoA_hydra/iso"/>
</dbReference>
<evidence type="ECO:0000256" key="4">
    <source>
        <dbReference type="ARBA" id="ARBA00023235"/>
    </source>
</evidence>
<keyword evidence="4" id="KW-0413">Isomerase</keyword>
<keyword evidence="6" id="KW-1185">Reference proteome</keyword>
<reference evidence="6" key="1">
    <citation type="journal article" date="2019" name="Int. J. Syst. Evol. Microbiol.">
        <title>The Global Catalogue of Microorganisms (GCM) 10K type strain sequencing project: providing services to taxonomists for standard genome sequencing and annotation.</title>
        <authorList>
            <consortium name="The Broad Institute Genomics Platform"/>
            <consortium name="The Broad Institute Genome Sequencing Center for Infectious Disease"/>
            <person name="Wu L."/>
            <person name="Ma J."/>
        </authorList>
    </citation>
    <scope>NUCLEOTIDE SEQUENCE [LARGE SCALE GENOMIC DNA]</scope>
    <source>
        <strain evidence="6">DFY28</strain>
    </source>
</reference>
<dbReference type="PANTHER" id="PTHR43684">
    <property type="match status" value="1"/>
</dbReference>
<dbReference type="EMBL" id="JBHUEY010000001">
    <property type="protein sequence ID" value="MFD1784088.1"/>
    <property type="molecule type" value="Genomic_DNA"/>
</dbReference>
<dbReference type="Gene3D" id="3.90.226.10">
    <property type="entry name" value="2-enoyl-CoA Hydratase, Chain A, domain 1"/>
    <property type="match status" value="1"/>
</dbReference>
<accession>A0ABW4N2V6</accession>
<dbReference type="InterPro" id="IPR029045">
    <property type="entry name" value="ClpP/crotonase-like_dom_sf"/>
</dbReference>
<dbReference type="InterPro" id="IPR014748">
    <property type="entry name" value="Enoyl-CoA_hydra_C"/>
</dbReference>
<organism evidence="5 6">
    <name type="scientific">Phenylobacterium terrae</name>
    <dbReference type="NCBI Taxonomy" id="2665495"/>
    <lineage>
        <taxon>Bacteria</taxon>
        <taxon>Pseudomonadati</taxon>
        <taxon>Pseudomonadota</taxon>
        <taxon>Alphaproteobacteria</taxon>
        <taxon>Caulobacterales</taxon>
        <taxon>Caulobacteraceae</taxon>
        <taxon>Phenylobacterium</taxon>
    </lineage>
</organism>
<keyword evidence="3" id="KW-0576">Peroxisome</keyword>
<dbReference type="InterPro" id="IPR051053">
    <property type="entry name" value="ECH/Chromodomain_protein"/>
</dbReference>
<dbReference type="PANTHER" id="PTHR43684:SF1">
    <property type="entry name" value="ENOYL-COA DELTA ISOMERASE 2"/>
    <property type="match status" value="1"/>
</dbReference>
<name>A0ABW4N2V6_9CAUL</name>
<evidence type="ECO:0000313" key="6">
    <source>
        <dbReference type="Proteomes" id="UP001597237"/>
    </source>
</evidence>
<dbReference type="Proteomes" id="UP001597237">
    <property type="component" value="Unassembled WGS sequence"/>
</dbReference>
<dbReference type="Pfam" id="PF00378">
    <property type="entry name" value="ECH_1"/>
    <property type="match status" value="1"/>
</dbReference>
<protein>
    <submittedName>
        <fullName evidence="5">Enoyl-CoA hydratase-related protein</fullName>
    </submittedName>
</protein>
<evidence type="ECO:0000256" key="3">
    <source>
        <dbReference type="ARBA" id="ARBA00023140"/>
    </source>
</evidence>
<proteinExistence type="inferred from homology"/>